<gene>
    <name evidence="1" type="ORF">HanXRQr2_Chr06g0249411</name>
</gene>
<proteinExistence type="predicted"/>
<sequence length="55" mass="6591">MRFICRYTSLLRNIVLWHRNNFVTLLGSYRSQCILIRSMVFSMMISILNVTEHVI</sequence>
<reference evidence="1" key="2">
    <citation type="submission" date="2020-06" db="EMBL/GenBank/DDBJ databases">
        <title>Helianthus annuus Genome sequencing and assembly Release 2.</title>
        <authorList>
            <person name="Gouzy J."/>
            <person name="Langlade N."/>
            <person name="Munos S."/>
        </authorList>
    </citation>
    <scope>NUCLEOTIDE SEQUENCE</scope>
    <source>
        <tissue evidence="1">Leaves</tissue>
    </source>
</reference>
<dbReference type="AlphaFoldDB" id="A0A9K3IR94"/>
<organism evidence="1 2">
    <name type="scientific">Helianthus annuus</name>
    <name type="common">Common sunflower</name>
    <dbReference type="NCBI Taxonomy" id="4232"/>
    <lineage>
        <taxon>Eukaryota</taxon>
        <taxon>Viridiplantae</taxon>
        <taxon>Streptophyta</taxon>
        <taxon>Embryophyta</taxon>
        <taxon>Tracheophyta</taxon>
        <taxon>Spermatophyta</taxon>
        <taxon>Magnoliopsida</taxon>
        <taxon>eudicotyledons</taxon>
        <taxon>Gunneridae</taxon>
        <taxon>Pentapetalae</taxon>
        <taxon>asterids</taxon>
        <taxon>campanulids</taxon>
        <taxon>Asterales</taxon>
        <taxon>Asteraceae</taxon>
        <taxon>Asteroideae</taxon>
        <taxon>Heliantheae alliance</taxon>
        <taxon>Heliantheae</taxon>
        <taxon>Helianthus</taxon>
    </lineage>
</organism>
<dbReference type="Gramene" id="mRNA:HanXRQr2_Chr06g0249411">
    <property type="protein sequence ID" value="mRNA:HanXRQr2_Chr06g0249411"/>
    <property type="gene ID" value="HanXRQr2_Chr06g0249411"/>
</dbReference>
<keyword evidence="2" id="KW-1185">Reference proteome</keyword>
<dbReference type="Proteomes" id="UP000215914">
    <property type="component" value="Unassembled WGS sequence"/>
</dbReference>
<dbReference type="EMBL" id="MNCJ02000321">
    <property type="protein sequence ID" value="KAF5801555.1"/>
    <property type="molecule type" value="Genomic_DNA"/>
</dbReference>
<comment type="caution">
    <text evidence="1">The sequence shown here is derived from an EMBL/GenBank/DDBJ whole genome shotgun (WGS) entry which is preliminary data.</text>
</comment>
<evidence type="ECO:0000313" key="1">
    <source>
        <dbReference type="EMBL" id="KAF5801555.1"/>
    </source>
</evidence>
<reference evidence="1" key="1">
    <citation type="journal article" date="2017" name="Nature">
        <title>The sunflower genome provides insights into oil metabolism, flowering and Asterid evolution.</title>
        <authorList>
            <person name="Badouin H."/>
            <person name="Gouzy J."/>
            <person name="Grassa C.J."/>
            <person name="Murat F."/>
            <person name="Staton S.E."/>
            <person name="Cottret L."/>
            <person name="Lelandais-Briere C."/>
            <person name="Owens G.L."/>
            <person name="Carrere S."/>
            <person name="Mayjonade B."/>
            <person name="Legrand L."/>
            <person name="Gill N."/>
            <person name="Kane N.C."/>
            <person name="Bowers J.E."/>
            <person name="Hubner S."/>
            <person name="Bellec A."/>
            <person name="Berard A."/>
            <person name="Berges H."/>
            <person name="Blanchet N."/>
            <person name="Boniface M.C."/>
            <person name="Brunel D."/>
            <person name="Catrice O."/>
            <person name="Chaidir N."/>
            <person name="Claudel C."/>
            <person name="Donnadieu C."/>
            <person name="Faraut T."/>
            <person name="Fievet G."/>
            <person name="Helmstetter N."/>
            <person name="King M."/>
            <person name="Knapp S.J."/>
            <person name="Lai Z."/>
            <person name="Le Paslier M.C."/>
            <person name="Lippi Y."/>
            <person name="Lorenzon L."/>
            <person name="Mandel J.R."/>
            <person name="Marage G."/>
            <person name="Marchand G."/>
            <person name="Marquand E."/>
            <person name="Bret-Mestries E."/>
            <person name="Morien E."/>
            <person name="Nambeesan S."/>
            <person name="Nguyen T."/>
            <person name="Pegot-Espagnet P."/>
            <person name="Pouilly N."/>
            <person name="Raftis F."/>
            <person name="Sallet E."/>
            <person name="Schiex T."/>
            <person name="Thomas J."/>
            <person name="Vandecasteele C."/>
            <person name="Vares D."/>
            <person name="Vear F."/>
            <person name="Vautrin S."/>
            <person name="Crespi M."/>
            <person name="Mangin B."/>
            <person name="Burke J.M."/>
            <person name="Salse J."/>
            <person name="Munos S."/>
            <person name="Vincourt P."/>
            <person name="Rieseberg L.H."/>
            <person name="Langlade N.B."/>
        </authorList>
    </citation>
    <scope>NUCLEOTIDE SEQUENCE</scope>
    <source>
        <tissue evidence="1">Leaves</tissue>
    </source>
</reference>
<protein>
    <submittedName>
        <fullName evidence="1">Uncharacterized protein</fullName>
    </submittedName>
</protein>
<name>A0A9K3IR94_HELAN</name>
<accession>A0A9K3IR94</accession>
<evidence type="ECO:0000313" key="2">
    <source>
        <dbReference type="Proteomes" id="UP000215914"/>
    </source>
</evidence>